<protein>
    <submittedName>
        <fullName evidence="1">4650_t:CDS:1</fullName>
    </submittedName>
</protein>
<dbReference type="AlphaFoldDB" id="A0A9N9FGC6"/>
<name>A0A9N9FGC6_9GLOM</name>
<dbReference type="EMBL" id="CAJVPI010000429">
    <property type="protein sequence ID" value="CAG8534093.1"/>
    <property type="molecule type" value="Genomic_DNA"/>
</dbReference>
<proteinExistence type="predicted"/>
<comment type="caution">
    <text evidence="1">The sequence shown here is derived from an EMBL/GenBank/DDBJ whole genome shotgun (WGS) entry which is preliminary data.</text>
</comment>
<evidence type="ECO:0000313" key="2">
    <source>
        <dbReference type="Proteomes" id="UP000789739"/>
    </source>
</evidence>
<accession>A0A9N9FGC6</accession>
<organism evidence="1 2">
    <name type="scientific">Paraglomus brasilianum</name>
    <dbReference type="NCBI Taxonomy" id="144538"/>
    <lineage>
        <taxon>Eukaryota</taxon>
        <taxon>Fungi</taxon>
        <taxon>Fungi incertae sedis</taxon>
        <taxon>Mucoromycota</taxon>
        <taxon>Glomeromycotina</taxon>
        <taxon>Glomeromycetes</taxon>
        <taxon>Paraglomerales</taxon>
        <taxon>Paraglomeraceae</taxon>
        <taxon>Paraglomus</taxon>
    </lineage>
</organism>
<reference evidence="1" key="1">
    <citation type="submission" date="2021-06" db="EMBL/GenBank/DDBJ databases">
        <authorList>
            <person name="Kallberg Y."/>
            <person name="Tangrot J."/>
            <person name="Rosling A."/>
        </authorList>
    </citation>
    <scope>NUCLEOTIDE SEQUENCE</scope>
    <source>
        <strain evidence="1">BR232B</strain>
    </source>
</reference>
<keyword evidence="2" id="KW-1185">Reference proteome</keyword>
<gene>
    <name evidence="1" type="ORF">PBRASI_LOCUS4255</name>
</gene>
<dbReference type="Proteomes" id="UP000789739">
    <property type="component" value="Unassembled WGS sequence"/>
</dbReference>
<sequence length="40" mass="4537">MSESLDIHVLFAEEIPSDISHQRNGQINLVMGSVHVKNKY</sequence>
<evidence type="ECO:0000313" key="1">
    <source>
        <dbReference type="EMBL" id="CAG8534093.1"/>
    </source>
</evidence>